<evidence type="ECO:0000256" key="5">
    <source>
        <dbReference type="ARBA" id="ARBA00023134"/>
    </source>
</evidence>
<dbReference type="FunFam" id="3.30.300.20:FF:000003">
    <property type="entry name" value="GTPase Era"/>
    <property type="match status" value="1"/>
</dbReference>
<feature type="region of interest" description="G1" evidence="7">
    <location>
        <begin position="17"/>
        <end position="24"/>
    </location>
</feature>
<dbReference type="InterPro" id="IPR015946">
    <property type="entry name" value="KH_dom-like_a/b"/>
</dbReference>
<dbReference type="GO" id="GO:0043024">
    <property type="term" value="F:ribosomal small subunit binding"/>
    <property type="evidence" value="ECO:0007669"/>
    <property type="project" value="TreeGrafter"/>
</dbReference>
<dbReference type="InterPro" id="IPR030388">
    <property type="entry name" value="G_ERA_dom"/>
</dbReference>
<dbReference type="InterPro" id="IPR009019">
    <property type="entry name" value="KH_sf_prok-type"/>
</dbReference>
<dbReference type="CDD" id="cd04163">
    <property type="entry name" value="Era"/>
    <property type="match status" value="1"/>
</dbReference>
<proteinExistence type="inferred from homology"/>
<dbReference type="NCBIfam" id="TIGR00231">
    <property type="entry name" value="small_GTP"/>
    <property type="match status" value="1"/>
</dbReference>
<keyword evidence="12" id="KW-1185">Reference proteome</keyword>
<dbReference type="GO" id="GO:0005829">
    <property type="term" value="C:cytosol"/>
    <property type="evidence" value="ECO:0007669"/>
    <property type="project" value="TreeGrafter"/>
</dbReference>
<keyword evidence="6" id="KW-0997">Cell inner membrane</keyword>
<keyword evidence="3 6" id="KW-0547">Nucleotide-binding</keyword>
<keyword evidence="4 6" id="KW-0694">RNA-binding</keyword>
<keyword evidence="6" id="KW-0963">Cytoplasm</keyword>
<comment type="subunit">
    <text evidence="6">Monomer.</text>
</comment>
<dbReference type="InterPro" id="IPR005662">
    <property type="entry name" value="GTPase_Era-like"/>
</dbReference>
<sequence length="308" mass="35030">MREAAMNFKFGVVPIVGRPNVGKSSLLNNILAYKVSIVSEKPQTTRNAIHGIYNEPEMQIVFTDTPGIHRPRHKLGEALVKAAVRSLENADLILYVVEVDDISISPEDDRIIEILQEVSTPIFLVVNKIDQVQQSERRLMAVASLFKEKLPIVGALGVSAKKGYNIDKLVQILKDKLPAGFPWYDEEILTDRPERFLAGEIIREKVLLLTHEEVPHSVAVEVEEYKSPDEYPERDVLYIRANLVVEREGQKTILIGKKGSKIKKIGSLARSDIETMTGHRVFLDLWIKVRPAWRKSEGELWRMGYIER</sequence>
<feature type="binding site" evidence="6">
    <location>
        <begin position="17"/>
        <end position="24"/>
    </location>
    <ligand>
        <name>GTP</name>
        <dbReference type="ChEBI" id="CHEBI:37565"/>
    </ligand>
</feature>
<dbReference type="eggNOG" id="COG1159">
    <property type="taxonomic scope" value="Bacteria"/>
</dbReference>
<evidence type="ECO:0000313" key="11">
    <source>
        <dbReference type="EMBL" id="ADE56890.1"/>
    </source>
</evidence>
<feature type="binding site" evidence="6">
    <location>
        <begin position="64"/>
        <end position="68"/>
    </location>
    <ligand>
        <name>GTP</name>
        <dbReference type="ChEBI" id="CHEBI:37565"/>
    </ligand>
</feature>
<dbReference type="Gene3D" id="3.40.50.300">
    <property type="entry name" value="P-loop containing nucleotide triphosphate hydrolases"/>
    <property type="match status" value="1"/>
</dbReference>
<feature type="region of interest" description="G2" evidence="7">
    <location>
        <begin position="43"/>
        <end position="47"/>
    </location>
</feature>
<dbReference type="HOGENOM" id="CLU_038009_1_0_0"/>
<evidence type="ECO:0000256" key="2">
    <source>
        <dbReference type="ARBA" id="ARBA00020484"/>
    </source>
</evidence>
<evidence type="ECO:0000256" key="6">
    <source>
        <dbReference type="HAMAP-Rule" id="MF_00367"/>
    </source>
</evidence>
<dbReference type="AlphaFoldDB" id="D5EEA8"/>
<keyword evidence="6" id="KW-0472">Membrane</keyword>
<dbReference type="RefSeq" id="WP_013048156.1">
    <property type="nucleotide sequence ID" value="NC_014011.1"/>
</dbReference>
<evidence type="ECO:0000256" key="3">
    <source>
        <dbReference type="ARBA" id="ARBA00022741"/>
    </source>
</evidence>
<evidence type="ECO:0000256" key="7">
    <source>
        <dbReference type="PROSITE-ProRule" id="PRU01050"/>
    </source>
</evidence>
<dbReference type="InterPro" id="IPR005225">
    <property type="entry name" value="Small_GTP-bd"/>
</dbReference>
<keyword evidence="6" id="KW-1003">Cell membrane</keyword>
<feature type="region of interest" description="G4" evidence="7">
    <location>
        <begin position="127"/>
        <end position="130"/>
    </location>
</feature>
<evidence type="ECO:0000256" key="8">
    <source>
        <dbReference type="RuleBase" id="RU003761"/>
    </source>
</evidence>
<dbReference type="PANTHER" id="PTHR42698">
    <property type="entry name" value="GTPASE ERA"/>
    <property type="match status" value="1"/>
</dbReference>
<feature type="region of interest" description="G5" evidence="7">
    <location>
        <begin position="158"/>
        <end position="160"/>
    </location>
</feature>
<dbReference type="Pfam" id="PF07650">
    <property type="entry name" value="KH_2"/>
    <property type="match status" value="1"/>
</dbReference>
<dbReference type="PRINTS" id="PR00326">
    <property type="entry name" value="GTP1OBG"/>
</dbReference>
<name>D5EEA8_AMICL</name>
<dbReference type="GO" id="GO:0005886">
    <property type="term" value="C:plasma membrane"/>
    <property type="evidence" value="ECO:0007669"/>
    <property type="project" value="UniProtKB-SubCell"/>
</dbReference>
<organism evidence="11 12">
    <name type="scientific">Aminobacterium colombiense (strain DSM 12261 / ALA-1)</name>
    <dbReference type="NCBI Taxonomy" id="572547"/>
    <lineage>
        <taxon>Bacteria</taxon>
        <taxon>Thermotogati</taxon>
        <taxon>Synergistota</taxon>
        <taxon>Synergistia</taxon>
        <taxon>Synergistales</taxon>
        <taxon>Aminobacteriaceae</taxon>
        <taxon>Aminobacterium</taxon>
    </lineage>
</organism>
<gene>
    <name evidence="6" type="primary">era</name>
    <name evidence="11" type="ordered locus">Amico_0757</name>
</gene>
<comment type="similarity">
    <text evidence="1 6 7 8">Belongs to the TRAFAC class TrmE-Era-EngA-EngB-Septin-like GTPase superfamily. Era GTPase family.</text>
</comment>
<dbReference type="CDD" id="cd22534">
    <property type="entry name" value="KH-II_Era"/>
    <property type="match status" value="1"/>
</dbReference>
<accession>D5EEA8</accession>
<reference evidence="11 12" key="1">
    <citation type="journal article" date="2010" name="Stand. Genomic Sci.">
        <title>Complete genome sequence of Aminobacterium colombiense type strain (ALA-1).</title>
        <authorList>
            <person name="Chertkov O."/>
            <person name="Sikorski J."/>
            <person name="Brambilla E."/>
            <person name="Lapidus A."/>
            <person name="Copeland A."/>
            <person name="Glavina Del Rio T."/>
            <person name="Nolan M."/>
            <person name="Lucas S."/>
            <person name="Tice H."/>
            <person name="Cheng J.F."/>
            <person name="Han C."/>
            <person name="Detter J.C."/>
            <person name="Bruce D."/>
            <person name="Tapia R."/>
            <person name="Goodwin L."/>
            <person name="Pitluck S."/>
            <person name="Liolios K."/>
            <person name="Ivanova N."/>
            <person name="Mavromatis K."/>
            <person name="Ovchinnikova G."/>
            <person name="Pati A."/>
            <person name="Chen A."/>
            <person name="Palaniappan K."/>
            <person name="Land M."/>
            <person name="Hauser L."/>
            <person name="Chang Y.J."/>
            <person name="Jeffries C.D."/>
            <person name="Spring S."/>
            <person name="Rohde M."/>
            <person name="Goker M."/>
            <person name="Bristow J."/>
            <person name="Eisen J.A."/>
            <person name="Markowitz V."/>
            <person name="Hugenholtz P."/>
            <person name="Kyrpides N.C."/>
            <person name="Klenk H.P."/>
        </authorList>
    </citation>
    <scope>NUCLEOTIDE SEQUENCE [LARGE SCALE GENOMIC DNA]</scope>
    <source>
        <strain evidence="12">DSM 12261 / ALA-1</strain>
    </source>
</reference>
<dbReference type="HAMAP" id="MF_00367">
    <property type="entry name" value="GTPase_Era"/>
    <property type="match status" value="1"/>
</dbReference>
<dbReference type="PROSITE" id="PS51713">
    <property type="entry name" value="G_ERA"/>
    <property type="match status" value="1"/>
</dbReference>
<evidence type="ECO:0000256" key="4">
    <source>
        <dbReference type="ARBA" id="ARBA00022884"/>
    </source>
</evidence>
<dbReference type="NCBIfam" id="NF000908">
    <property type="entry name" value="PRK00089.1"/>
    <property type="match status" value="1"/>
</dbReference>
<protein>
    <recommendedName>
        <fullName evidence="2 6">GTPase Era</fullName>
    </recommendedName>
</protein>
<dbReference type="GO" id="GO:0000028">
    <property type="term" value="P:ribosomal small subunit assembly"/>
    <property type="evidence" value="ECO:0007669"/>
    <property type="project" value="TreeGrafter"/>
</dbReference>
<dbReference type="GO" id="GO:0070181">
    <property type="term" value="F:small ribosomal subunit rRNA binding"/>
    <property type="evidence" value="ECO:0007669"/>
    <property type="project" value="UniProtKB-UniRule"/>
</dbReference>
<dbReference type="PROSITE" id="PS50823">
    <property type="entry name" value="KH_TYPE_2"/>
    <property type="match status" value="1"/>
</dbReference>
<dbReference type="EMBL" id="CP001997">
    <property type="protein sequence ID" value="ADE56890.1"/>
    <property type="molecule type" value="Genomic_DNA"/>
</dbReference>
<evidence type="ECO:0000256" key="1">
    <source>
        <dbReference type="ARBA" id="ARBA00007921"/>
    </source>
</evidence>
<feature type="domain" description="Era-type G" evidence="10">
    <location>
        <begin position="9"/>
        <end position="179"/>
    </location>
</feature>
<dbReference type="InterPro" id="IPR006073">
    <property type="entry name" value="GTP-bd"/>
</dbReference>
<keyword evidence="5 6" id="KW-0342">GTP-binding</keyword>
<evidence type="ECO:0000259" key="9">
    <source>
        <dbReference type="PROSITE" id="PS50823"/>
    </source>
</evidence>
<keyword evidence="6" id="KW-0699">rRNA-binding</keyword>
<dbReference type="Pfam" id="PF01926">
    <property type="entry name" value="MMR_HSR1"/>
    <property type="match status" value="1"/>
</dbReference>
<dbReference type="NCBIfam" id="TIGR00436">
    <property type="entry name" value="era"/>
    <property type="match status" value="1"/>
</dbReference>
<dbReference type="PANTHER" id="PTHR42698:SF1">
    <property type="entry name" value="GTPASE ERA, MITOCHONDRIAL"/>
    <property type="match status" value="1"/>
</dbReference>
<dbReference type="GO" id="GO:0005525">
    <property type="term" value="F:GTP binding"/>
    <property type="evidence" value="ECO:0007669"/>
    <property type="project" value="UniProtKB-UniRule"/>
</dbReference>
<dbReference type="SUPFAM" id="SSF54814">
    <property type="entry name" value="Prokaryotic type KH domain (KH-domain type II)"/>
    <property type="match status" value="1"/>
</dbReference>
<dbReference type="InterPro" id="IPR027417">
    <property type="entry name" value="P-loop_NTPase"/>
</dbReference>
<keyword evidence="6" id="KW-0690">Ribosome biogenesis</keyword>
<dbReference type="Proteomes" id="UP000002366">
    <property type="component" value="Chromosome"/>
</dbReference>
<feature type="domain" description="KH type-2" evidence="9">
    <location>
        <begin position="210"/>
        <end position="291"/>
    </location>
</feature>
<comment type="subcellular location">
    <subcellularLocation>
        <location evidence="6">Cytoplasm</location>
    </subcellularLocation>
    <subcellularLocation>
        <location evidence="6">Cell inner membrane</location>
        <topology evidence="6">Peripheral membrane protein</topology>
    </subcellularLocation>
</comment>
<dbReference type="InterPro" id="IPR004044">
    <property type="entry name" value="KH_dom_type_2"/>
</dbReference>
<dbReference type="GO" id="GO:0003924">
    <property type="term" value="F:GTPase activity"/>
    <property type="evidence" value="ECO:0007669"/>
    <property type="project" value="UniProtKB-UniRule"/>
</dbReference>
<comment type="function">
    <text evidence="6">An essential GTPase that binds both GDP and GTP, with rapid nucleotide exchange. Plays a role in 16S rRNA processing and 30S ribosomal subunit biogenesis and possibly also in cell cycle regulation and energy metabolism.</text>
</comment>
<feature type="binding site" evidence="6">
    <location>
        <begin position="127"/>
        <end position="130"/>
    </location>
    <ligand>
        <name>GTP</name>
        <dbReference type="ChEBI" id="CHEBI:37565"/>
    </ligand>
</feature>
<feature type="region of interest" description="G3" evidence="7">
    <location>
        <begin position="64"/>
        <end position="67"/>
    </location>
</feature>
<evidence type="ECO:0000259" key="10">
    <source>
        <dbReference type="PROSITE" id="PS51713"/>
    </source>
</evidence>
<evidence type="ECO:0000313" key="12">
    <source>
        <dbReference type="Proteomes" id="UP000002366"/>
    </source>
</evidence>
<dbReference type="STRING" id="572547.Amico_0757"/>
<dbReference type="SUPFAM" id="SSF52540">
    <property type="entry name" value="P-loop containing nucleoside triphosphate hydrolases"/>
    <property type="match status" value="1"/>
</dbReference>
<dbReference type="Gene3D" id="3.30.300.20">
    <property type="match status" value="1"/>
</dbReference>
<dbReference type="KEGG" id="aco:Amico_0757"/>